<comment type="caution">
    <text evidence="2">The sequence shown here is derived from an EMBL/GenBank/DDBJ whole genome shotgun (WGS) entry which is preliminary data.</text>
</comment>
<dbReference type="Gene3D" id="2.60.40.10">
    <property type="entry name" value="Immunoglobulins"/>
    <property type="match status" value="1"/>
</dbReference>
<feature type="transmembrane region" description="Helical" evidence="1">
    <location>
        <begin position="6"/>
        <end position="25"/>
    </location>
</feature>
<accession>A0A1F7IES0</accession>
<evidence type="ECO:0000256" key="1">
    <source>
        <dbReference type="SAM" id="Phobius"/>
    </source>
</evidence>
<reference evidence="2 3" key="1">
    <citation type="journal article" date="2016" name="Nat. Commun.">
        <title>Thousands of microbial genomes shed light on interconnected biogeochemical processes in an aquifer system.</title>
        <authorList>
            <person name="Anantharaman K."/>
            <person name="Brown C.T."/>
            <person name="Hug L.A."/>
            <person name="Sharon I."/>
            <person name="Castelle C.J."/>
            <person name="Probst A.J."/>
            <person name="Thomas B.C."/>
            <person name="Singh A."/>
            <person name="Wilkins M.J."/>
            <person name="Karaoz U."/>
            <person name="Brodie E.L."/>
            <person name="Williams K.H."/>
            <person name="Hubbard S.S."/>
            <person name="Banfield J.F."/>
        </authorList>
    </citation>
    <scope>NUCLEOTIDE SEQUENCE [LARGE SCALE GENOMIC DNA]</scope>
</reference>
<evidence type="ECO:0000313" key="2">
    <source>
        <dbReference type="EMBL" id="OGK41835.1"/>
    </source>
</evidence>
<keyword evidence="1" id="KW-0472">Membrane</keyword>
<keyword evidence="1" id="KW-0812">Transmembrane</keyword>
<organism evidence="2 3">
    <name type="scientific">Candidatus Roizmanbacteria bacterium RIFCSPLOWO2_01_FULL_37_12</name>
    <dbReference type="NCBI Taxonomy" id="1802056"/>
    <lineage>
        <taxon>Bacteria</taxon>
        <taxon>Candidatus Roizmaniibacteriota</taxon>
    </lineage>
</organism>
<dbReference type="Proteomes" id="UP000177698">
    <property type="component" value="Unassembled WGS sequence"/>
</dbReference>
<sequence length="144" mass="16092">MKKETIIAVVFGIMFGALVAVFLLAKNKEIQQTKTKTIAPSEKISKARKNTVANRQQLEILAPQDGLVFNSKTVTIKGKAEKESLIIIQSPLNDMATETVNEEFSLSFPLAVGENIIKITAYSKDTKVRLQEKELHIYNLDEEI</sequence>
<gene>
    <name evidence="2" type="ORF">A2954_03935</name>
</gene>
<evidence type="ECO:0000313" key="3">
    <source>
        <dbReference type="Proteomes" id="UP000177698"/>
    </source>
</evidence>
<keyword evidence="1" id="KW-1133">Transmembrane helix</keyword>
<protein>
    <recommendedName>
        <fullName evidence="4">Bacterial spore germination immunoglobulin-like domain-containing protein</fullName>
    </recommendedName>
</protein>
<dbReference type="AlphaFoldDB" id="A0A1F7IES0"/>
<dbReference type="InterPro" id="IPR013783">
    <property type="entry name" value="Ig-like_fold"/>
</dbReference>
<evidence type="ECO:0008006" key="4">
    <source>
        <dbReference type="Google" id="ProtNLM"/>
    </source>
</evidence>
<name>A0A1F7IES0_9BACT</name>
<dbReference type="EMBL" id="MGAG01000009">
    <property type="protein sequence ID" value="OGK41835.1"/>
    <property type="molecule type" value="Genomic_DNA"/>
</dbReference>
<proteinExistence type="predicted"/>
<dbReference type="STRING" id="1802056.A2954_03935"/>